<dbReference type="Proteomes" id="UP000190813">
    <property type="component" value="Unassembled WGS sequence"/>
</dbReference>
<proteinExistence type="predicted"/>
<keyword evidence="2" id="KW-1185">Reference proteome</keyword>
<organism evidence="1 2">
    <name type="scientific">Elizabethkingia occulta</name>
    <dbReference type="NCBI Taxonomy" id="1867263"/>
    <lineage>
        <taxon>Bacteria</taxon>
        <taxon>Pseudomonadati</taxon>
        <taxon>Bacteroidota</taxon>
        <taxon>Flavobacteriia</taxon>
        <taxon>Flavobacteriales</taxon>
        <taxon>Weeksellaceae</taxon>
        <taxon>Elizabethkingia</taxon>
    </lineage>
</organism>
<reference evidence="1 2" key="1">
    <citation type="submission" date="2016-06" db="EMBL/GenBank/DDBJ databases">
        <title>Revisiting the taxonomy of the Elizabethkingia Genus based on Whole-Genome Sequencing, Optical Mapping, and MALDI-TOF.</title>
        <authorList>
            <person name="Nicholson A.C."/>
        </authorList>
    </citation>
    <scope>NUCLEOTIDE SEQUENCE [LARGE SCALE GENOMIC DNA]</scope>
    <source>
        <strain evidence="1 2">G4070</strain>
    </source>
</reference>
<evidence type="ECO:0000313" key="2">
    <source>
        <dbReference type="Proteomes" id="UP000190813"/>
    </source>
</evidence>
<dbReference type="AlphaFoldDB" id="A0A1T3MSU4"/>
<evidence type="ECO:0000313" key="1">
    <source>
        <dbReference type="EMBL" id="OPC67644.1"/>
    </source>
</evidence>
<sequence>MELVYSKYNTILIYKEYYLLFNTLRKELLVLDDFLKELIESVQHYNNSEELHKIHSEFYEILENKKFLVSKAENELETAESYINSVNSDTSCKYPIFQTAIN</sequence>
<dbReference type="EMBL" id="MAHX01000007">
    <property type="protein sequence ID" value="OPC67644.1"/>
    <property type="molecule type" value="Genomic_DNA"/>
</dbReference>
<protein>
    <submittedName>
        <fullName evidence="1">Uncharacterized protein</fullName>
    </submittedName>
</protein>
<accession>A0A1T3MSU4</accession>
<comment type="caution">
    <text evidence="1">The sequence shown here is derived from an EMBL/GenBank/DDBJ whole genome shotgun (WGS) entry which is preliminary data.</text>
</comment>
<gene>
    <name evidence="1" type="ORF">BAZ10_16490</name>
</gene>
<dbReference type="RefSeq" id="WP_078771286.1">
    <property type="nucleotide sequence ID" value="NZ_MAHX01000007.1"/>
</dbReference>
<name>A0A1T3MSU4_9FLAO</name>